<proteinExistence type="predicted"/>
<reference evidence="1" key="1">
    <citation type="submission" date="2019-03" db="EMBL/GenBank/DDBJ databases">
        <title>Candidatus Syntrophosphaera thermopropionivorans: a novel player in syntrophic propionate oxidation during anaerobic digestion.</title>
        <authorList>
            <person name="Dyksma S."/>
        </authorList>
    </citation>
    <scope>NUCLEOTIDE SEQUENCE</scope>
    <source>
        <strain evidence="1">W5</strain>
    </source>
</reference>
<dbReference type="EMBL" id="SMOG01000012">
    <property type="protein sequence ID" value="TDF72927.1"/>
    <property type="molecule type" value="Genomic_DNA"/>
</dbReference>
<keyword evidence="1" id="KW-0808">Transferase</keyword>
<evidence type="ECO:0000313" key="2">
    <source>
        <dbReference type="Proteomes" id="UP000294588"/>
    </source>
</evidence>
<dbReference type="EC" id="2.1.1.148" evidence="1"/>
<accession>A0AC61QJ28</accession>
<organism evidence="1 2">
    <name type="scientific">Candidatus Syntrophosphaera thermopropionivorans</name>
    <dbReference type="NCBI Taxonomy" id="2593015"/>
    <lineage>
        <taxon>Bacteria</taxon>
        <taxon>Pseudomonadati</taxon>
        <taxon>Candidatus Cloacimonadota</taxon>
        <taxon>Candidatus Cloacimonadia</taxon>
        <taxon>Candidatus Cloacimonadales</taxon>
        <taxon>Candidatus Cloacimonadaceae</taxon>
        <taxon>Candidatus Syntrophosphaera</taxon>
    </lineage>
</organism>
<keyword evidence="2" id="KW-1185">Reference proteome</keyword>
<comment type="caution">
    <text evidence="1">The sequence shown here is derived from an EMBL/GenBank/DDBJ whole genome shotgun (WGS) entry which is preliminary data.</text>
</comment>
<keyword evidence="1" id="KW-0489">Methyltransferase</keyword>
<sequence length="477" mass="55129">MQVNLAGYNIDSSLIRKLQTESATPEVISAAYARISRSEKSIAELREQALKELEKARRSNQKIIFELGHSSVAEHSVFNFDLIGISRLVTELVEIIRFASFTEKSQRYVAFSDDFVIPEELEKPTLKPLREEYIHIMQALFNEYKESLKAIQEYYKKVQPQLKKSEIEGKAKEDARYILPLATKTQLGMTINARSLENLLRRLITSPLAEAHELYNLLLKSVKELCPSLIRYIEKEDFKGTFDVAKIKTDIIENSFDKSPVKILEFSVDADDKILAALLFEQCSNSFSSCLETITKLDETKKKELWAEIFEHIQPWSKMPRAFELVDCSFELAMSECCWSQFKRHRVATLLKQKAYSLNNYIFPPIIYTLKREDKWLKLLEETNLLKQKLTAVSPELVHYARLNAEQVRVLVKMNLREIYHFIRLRADINAQWEIRNLACSFAEYIHPLAPFATSYLCGKSELDSLVQSTGKGLTKT</sequence>
<gene>
    <name evidence="1" type="primary">thyX</name>
    <name evidence="1" type="ORF">E0946_04660</name>
</gene>
<dbReference type="Proteomes" id="UP000294588">
    <property type="component" value="Unassembled WGS sequence"/>
</dbReference>
<evidence type="ECO:0000313" key="1">
    <source>
        <dbReference type="EMBL" id="TDF72927.1"/>
    </source>
</evidence>
<name>A0AC61QJ28_9BACT</name>
<protein>
    <submittedName>
        <fullName evidence="1">FAD-dependent thymidylate synthase</fullName>
        <ecNumber evidence="1">2.1.1.148</ecNumber>
    </submittedName>
</protein>